<proteinExistence type="predicted"/>
<organism evidence="3 4">
    <name type="scientific">Salipaludibacillus keqinensis</name>
    <dbReference type="NCBI Taxonomy" id="2045207"/>
    <lineage>
        <taxon>Bacteria</taxon>
        <taxon>Bacillati</taxon>
        <taxon>Bacillota</taxon>
        <taxon>Bacilli</taxon>
        <taxon>Bacillales</taxon>
        <taxon>Bacillaceae</taxon>
    </lineage>
</organism>
<evidence type="ECO:0000313" key="4">
    <source>
        <dbReference type="Proteomes" id="UP000248214"/>
    </source>
</evidence>
<dbReference type="AlphaFoldDB" id="A0A323TKX9"/>
<reference evidence="3 4" key="1">
    <citation type="submission" date="2017-10" db="EMBL/GenBank/DDBJ databases">
        <title>Bacillus sp. nov., a halophilic bacterium isolated from a Keqin Lake.</title>
        <authorList>
            <person name="Wang H."/>
        </authorList>
    </citation>
    <scope>NUCLEOTIDE SEQUENCE [LARGE SCALE GENOMIC DNA]</scope>
    <source>
        <strain evidence="3 4">KQ-12</strain>
    </source>
</reference>
<evidence type="ECO:0000256" key="2">
    <source>
        <dbReference type="SAM" id="MobiDB-lite"/>
    </source>
</evidence>
<dbReference type="InterPro" id="IPR012614">
    <property type="entry name" value="SASP_SspP"/>
</dbReference>
<evidence type="ECO:0000256" key="1">
    <source>
        <dbReference type="ARBA" id="ARBA00022969"/>
    </source>
</evidence>
<accession>A0A323TKX9</accession>
<keyword evidence="4" id="KW-1185">Reference proteome</keyword>
<comment type="caution">
    <text evidence="3">The sequence shown here is derived from an EMBL/GenBank/DDBJ whole genome shotgun (WGS) entry which is preliminary data.</text>
</comment>
<evidence type="ECO:0000313" key="3">
    <source>
        <dbReference type="EMBL" id="PYZ95270.1"/>
    </source>
</evidence>
<gene>
    <name evidence="3" type="ORF">CR194_07100</name>
</gene>
<feature type="compositionally biased region" description="Basic residues" evidence="2">
    <location>
        <begin position="35"/>
        <end position="44"/>
    </location>
</feature>
<protein>
    <submittedName>
        <fullName evidence="3">Small acid-soluble spore protein P</fullName>
    </submittedName>
</protein>
<dbReference type="Proteomes" id="UP000248214">
    <property type="component" value="Unassembled WGS sequence"/>
</dbReference>
<dbReference type="GO" id="GO:0030435">
    <property type="term" value="P:sporulation resulting in formation of a cellular spore"/>
    <property type="evidence" value="ECO:0007669"/>
    <property type="project" value="UniProtKB-KW"/>
</dbReference>
<keyword evidence="1" id="KW-0749">Sporulation</keyword>
<dbReference type="EMBL" id="PDOD01000001">
    <property type="protein sequence ID" value="PYZ95270.1"/>
    <property type="molecule type" value="Genomic_DNA"/>
</dbReference>
<name>A0A323TKX9_9BACI</name>
<dbReference type="Pfam" id="PF08179">
    <property type="entry name" value="SspP"/>
    <property type="match status" value="1"/>
</dbReference>
<sequence length="52" mass="5840">MKEVYVLEKNTFKSQRRSNPKSEGEQPGQPAPMKGSHKTKKKNHVSQTNGEG</sequence>
<feature type="region of interest" description="Disordered" evidence="2">
    <location>
        <begin position="1"/>
        <end position="52"/>
    </location>
</feature>